<dbReference type="UniPathway" id="UPA00253">
    <property type="reaction ID" value="UER00457"/>
</dbReference>
<evidence type="ECO:0000256" key="8">
    <source>
        <dbReference type="ARBA" id="ARBA00048668"/>
    </source>
</evidence>
<dbReference type="NCBIfam" id="TIGR01513">
    <property type="entry name" value="NAPRTase_put"/>
    <property type="match status" value="1"/>
</dbReference>
<dbReference type="InterPro" id="IPR007229">
    <property type="entry name" value="Nic_PRibTrfase-Fam"/>
</dbReference>
<dbReference type="PIRSF" id="PIRSF000484">
    <property type="entry name" value="NAPRT"/>
    <property type="match status" value="1"/>
</dbReference>
<comment type="caution">
    <text evidence="14">The sequence shown here is derived from an EMBL/GenBank/DDBJ whole genome shotgun (WGS) entry which is preliminary data.</text>
</comment>
<dbReference type="SUPFAM" id="SSF54675">
    <property type="entry name" value="Nicotinate/Quinolinate PRTase N-terminal domain-like"/>
    <property type="match status" value="1"/>
</dbReference>
<keyword evidence="6 9" id="KW-0662">Pyridine nucleotide biosynthesis</keyword>
<comment type="catalytic activity">
    <reaction evidence="8 9">
        <text>5-phospho-alpha-D-ribose 1-diphosphate + nicotinate + ATP + H2O = nicotinate beta-D-ribonucleotide + ADP + phosphate + diphosphate</text>
        <dbReference type="Rhea" id="RHEA:36163"/>
        <dbReference type="ChEBI" id="CHEBI:15377"/>
        <dbReference type="ChEBI" id="CHEBI:30616"/>
        <dbReference type="ChEBI" id="CHEBI:32544"/>
        <dbReference type="ChEBI" id="CHEBI:33019"/>
        <dbReference type="ChEBI" id="CHEBI:43474"/>
        <dbReference type="ChEBI" id="CHEBI:57502"/>
        <dbReference type="ChEBI" id="CHEBI:58017"/>
        <dbReference type="ChEBI" id="CHEBI:456216"/>
        <dbReference type="EC" id="6.3.4.21"/>
    </reaction>
</comment>
<evidence type="ECO:0000313" key="14">
    <source>
        <dbReference type="EMBL" id="PSK81427.1"/>
    </source>
</evidence>
<dbReference type="FunFam" id="3.20.20.70:FF:000076">
    <property type="entry name" value="Nicotinate phosphoribosyltransferase"/>
    <property type="match status" value="1"/>
</dbReference>
<gene>
    <name evidence="14" type="ORF">CLV93_10930</name>
    <name evidence="13" type="ORF">JCM18694_13490</name>
</gene>
<protein>
    <recommendedName>
        <fullName evidence="3 9">Nicotinate phosphoribosyltransferase</fullName>
        <ecNumber evidence="3 9">6.3.4.21</ecNumber>
    </recommendedName>
</protein>
<dbReference type="Gene3D" id="3.20.140.10">
    <property type="entry name" value="nicotinate phosphoribosyltransferase"/>
    <property type="match status" value="1"/>
</dbReference>
<evidence type="ECO:0000256" key="7">
    <source>
        <dbReference type="ARBA" id="ARBA00022679"/>
    </source>
</evidence>
<evidence type="ECO:0000256" key="6">
    <source>
        <dbReference type="ARBA" id="ARBA00022642"/>
    </source>
</evidence>
<dbReference type="EMBL" id="PYGC01000009">
    <property type="protein sequence ID" value="PSK81427.1"/>
    <property type="molecule type" value="Genomic_DNA"/>
</dbReference>
<comment type="pathway">
    <text evidence="1 9">Cofactor biosynthesis; NAD(+) biosynthesis; nicotinate D-ribonucleotide from nicotinate: step 1/1.</text>
</comment>
<keyword evidence="16" id="KW-1185">Reference proteome</keyword>
<dbReference type="InterPro" id="IPR040727">
    <property type="entry name" value="NAPRTase_N"/>
</dbReference>
<name>A0A2P8C8Y6_9BACT</name>
<evidence type="ECO:0000313" key="16">
    <source>
        <dbReference type="Proteomes" id="UP000396862"/>
    </source>
</evidence>
<dbReference type="SUPFAM" id="SSF51690">
    <property type="entry name" value="Nicotinate/Quinolinate PRTase C-terminal domain-like"/>
    <property type="match status" value="1"/>
</dbReference>
<dbReference type="AlphaFoldDB" id="A0A2P8C8Y6"/>
<evidence type="ECO:0000256" key="4">
    <source>
        <dbReference type="ARBA" id="ARBA00022553"/>
    </source>
</evidence>
<dbReference type="NCBIfam" id="NF009131">
    <property type="entry name" value="PRK12484.1"/>
    <property type="match status" value="1"/>
</dbReference>
<dbReference type="Proteomes" id="UP000396862">
    <property type="component" value="Unassembled WGS sequence"/>
</dbReference>
<dbReference type="InterPro" id="IPR041525">
    <property type="entry name" value="N/Namide_PRibTrfase"/>
</dbReference>
<evidence type="ECO:0000256" key="2">
    <source>
        <dbReference type="ARBA" id="ARBA00010897"/>
    </source>
</evidence>
<evidence type="ECO:0000256" key="3">
    <source>
        <dbReference type="ARBA" id="ARBA00013236"/>
    </source>
</evidence>
<dbReference type="Proteomes" id="UP000240621">
    <property type="component" value="Unassembled WGS sequence"/>
</dbReference>
<keyword evidence="4" id="KW-0597">Phosphoprotein</keyword>
<reference evidence="13 16" key="2">
    <citation type="submission" date="2019-10" db="EMBL/GenBank/DDBJ databases">
        <title>Prolixibacter strains distinguished by the presence of nitrate reductase genes were adept at nitrate-dependent anaerobic corrosion of metallic iron and carbon steel.</title>
        <authorList>
            <person name="Iino T."/>
            <person name="Shono N."/>
            <person name="Ito K."/>
            <person name="Nakamura R."/>
            <person name="Sueoka K."/>
            <person name="Harayama S."/>
            <person name="Ohkuma M."/>
        </authorList>
    </citation>
    <scope>NUCLEOTIDE SEQUENCE [LARGE SCALE GENOMIC DNA]</scope>
    <source>
        <strain evidence="13 16">MIC1-1</strain>
    </source>
</reference>
<feature type="domain" description="Nicotinate phosphoribosyltransferase N-terminal" evidence="11">
    <location>
        <begin position="10"/>
        <end position="133"/>
    </location>
</feature>
<evidence type="ECO:0000259" key="12">
    <source>
        <dbReference type="Pfam" id="PF17956"/>
    </source>
</evidence>
<accession>A0A2P8C8Y6</accession>
<dbReference type="PANTHER" id="PTHR11098:SF1">
    <property type="entry name" value="NICOTINATE PHOSPHORIBOSYLTRANSFERASE"/>
    <property type="match status" value="1"/>
</dbReference>
<organism evidence="14 15">
    <name type="scientific">Prolixibacter denitrificans</name>
    <dbReference type="NCBI Taxonomy" id="1541063"/>
    <lineage>
        <taxon>Bacteria</taxon>
        <taxon>Pseudomonadati</taxon>
        <taxon>Bacteroidota</taxon>
        <taxon>Bacteroidia</taxon>
        <taxon>Marinilabiliales</taxon>
        <taxon>Prolixibacteraceae</taxon>
        <taxon>Prolixibacter</taxon>
    </lineage>
</organism>
<dbReference type="Pfam" id="PF17956">
    <property type="entry name" value="NAPRTase_C"/>
    <property type="match status" value="1"/>
</dbReference>
<dbReference type="Gene3D" id="3.20.20.70">
    <property type="entry name" value="Aldolase class I"/>
    <property type="match status" value="1"/>
</dbReference>
<dbReference type="GO" id="GO:0004516">
    <property type="term" value="F:nicotinate phosphoribosyltransferase activity"/>
    <property type="evidence" value="ECO:0007669"/>
    <property type="project" value="UniProtKB-UniRule"/>
</dbReference>
<dbReference type="GO" id="GO:0034355">
    <property type="term" value="P:NAD+ biosynthetic process via the salvage pathway"/>
    <property type="evidence" value="ECO:0007669"/>
    <property type="project" value="TreeGrafter"/>
</dbReference>
<keyword evidence="7 9" id="KW-0808">Transferase</keyword>
<evidence type="ECO:0000256" key="9">
    <source>
        <dbReference type="RuleBase" id="RU365100"/>
    </source>
</evidence>
<comment type="similarity">
    <text evidence="2 9">Belongs to the NAPRTase family.</text>
</comment>
<dbReference type="OrthoDB" id="9770610at2"/>
<reference evidence="14 15" key="1">
    <citation type="submission" date="2018-03" db="EMBL/GenBank/DDBJ databases">
        <title>Genomic Encyclopedia of Archaeal and Bacterial Type Strains, Phase II (KMG-II): from individual species to whole genera.</title>
        <authorList>
            <person name="Goeker M."/>
        </authorList>
    </citation>
    <scope>NUCLEOTIDE SEQUENCE [LARGE SCALE GENOMIC DNA]</scope>
    <source>
        <strain evidence="14 15">DSM 27267</strain>
    </source>
</reference>
<dbReference type="InterPro" id="IPR013785">
    <property type="entry name" value="Aldolase_TIM"/>
</dbReference>
<feature type="domain" description="Nicotinate phosphoribosyltransferase C-terminal" evidence="12">
    <location>
        <begin position="355"/>
        <end position="461"/>
    </location>
</feature>
<dbReference type="GO" id="GO:0005829">
    <property type="term" value="C:cytosol"/>
    <property type="evidence" value="ECO:0007669"/>
    <property type="project" value="TreeGrafter"/>
</dbReference>
<dbReference type="Pfam" id="PF17767">
    <property type="entry name" value="NAPRTase_N"/>
    <property type="match status" value="1"/>
</dbReference>
<dbReference type="Pfam" id="PF04095">
    <property type="entry name" value="NAPRTase"/>
    <property type="match status" value="1"/>
</dbReference>
<comment type="function">
    <text evidence="9">Catalyzes the first step in the biosynthesis of NAD from nicotinic acid, the ATP-dependent synthesis of beta-nicotinate D-ribonucleotide from nicotinate and 5-phospho-D-ribose 1-phosphate.</text>
</comment>
<evidence type="ECO:0000256" key="1">
    <source>
        <dbReference type="ARBA" id="ARBA00004952"/>
    </source>
</evidence>
<sequence length="481" mass="54664">MQTLNDHLGLYTDFYELTMAQGYFLSGKKDEQVTFDYFFRTNPYEGGYLVYAGLGEVLRLLKHFNYSDSDIEYLKETGLHPDFIEYLRDFQFNGRIISMKEGEIVFPGEPILRVEGNIIEAQLIETMLLNLLNFQSLVATKAFRIKHVSKAKTFVDFGLRRAHGLGGIHASRAAVIGGASATSNVFAGKAFNIPVSGTLAHSWIQSFEDELEAFRTFADIHPKNTVLLVDTYDTLKSGVPNAIKVAKEMEARGEKMIGIRLDSGDLAYLSKRARKQLDAAGLEYLQIFASNQLNEHVVKSLEEQEAPIDAFGIGTEMVTGKPEAALDGVYKLAECNGTPRMKISENIEKVTLPGKKEVYRYYDEEGFFYRDGILLADENPNEAEYIYHPHHPEKYTQVSHLRREKLQHVVYENGEPTEELPSLMEIRDYLMTRAALLPSEHKRFIKAHIYKVGISKNLYNLRCELMKKVDSKLCQTEIKPN</sequence>
<dbReference type="PANTHER" id="PTHR11098">
    <property type="entry name" value="NICOTINATE PHOSPHORIBOSYLTRANSFERASE"/>
    <property type="match status" value="1"/>
</dbReference>
<evidence type="ECO:0000256" key="5">
    <source>
        <dbReference type="ARBA" id="ARBA00022598"/>
    </source>
</evidence>
<dbReference type="EC" id="6.3.4.21" evidence="3 9"/>
<dbReference type="InterPro" id="IPR036068">
    <property type="entry name" value="Nicotinate_pribotase-like_C"/>
</dbReference>
<dbReference type="EMBL" id="BLAU01000001">
    <property type="protein sequence ID" value="GET21103.1"/>
    <property type="molecule type" value="Genomic_DNA"/>
</dbReference>
<dbReference type="RefSeq" id="WP_106543110.1">
    <property type="nucleotide sequence ID" value="NZ_BLAU01000001.1"/>
</dbReference>
<comment type="PTM">
    <text evidence="9">Transiently phosphorylated on a His residue during the reaction cycle. Phosphorylation strongly increases the affinity for substrates and increases the rate of nicotinate D-ribonucleotide production. Dephosphorylation regenerates the low-affinity form of the enzyme, leading to product release.</text>
</comment>
<evidence type="ECO:0000259" key="10">
    <source>
        <dbReference type="Pfam" id="PF04095"/>
    </source>
</evidence>
<evidence type="ECO:0000313" key="15">
    <source>
        <dbReference type="Proteomes" id="UP000240621"/>
    </source>
</evidence>
<keyword evidence="5 9" id="KW-0436">Ligase</keyword>
<proteinExistence type="inferred from homology"/>
<feature type="domain" description="Nicotinate/nicotinamide phosphoribosyltransferase" evidence="10">
    <location>
        <begin position="154"/>
        <end position="351"/>
    </location>
</feature>
<evidence type="ECO:0000259" key="11">
    <source>
        <dbReference type="Pfam" id="PF17767"/>
    </source>
</evidence>
<dbReference type="CDD" id="cd01570">
    <property type="entry name" value="NAPRTase_A"/>
    <property type="match status" value="1"/>
</dbReference>
<dbReference type="NCBIfam" id="NF006695">
    <property type="entry name" value="PRK09243.1-2"/>
    <property type="match status" value="1"/>
</dbReference>
<dbReference type="InterPro" id="IPR041619">
    <property type="entry name" value="NAPRTase_C"/>
</dbReference>
<keyword evidence="14" id="KW-0328">Glycosyltransferase</keyword>
<evidence type="ECO:0000313" key="13">
    <source>
        <dbReference type="EMBL" id="GET21103.1"/>
    </source>
</evidence>
<dbReference type="GO" id="GO:0047280">
    <property type="term" value="F:nicotinamide phosphoribosyltransferase activity"/>
    <property type="evidence" value="ECO:0007669"/>
    <property type="project" value="UniProtKB-ARBA"/>
</dbReference>
<dbReference type="InterPro" id="IPR006405">
    <property type="entry name" value="Nic_PRibTrfase_pncB"/>
</dbReference>